<organism evidence="2 3">
    <name type="scientific">Barnesiella viscericola</name>
    <dbReference type="NCBI Taxonomy" id="397865"/>
    <lineage>
        <taxon>Bacteria</taxon>
        <taxon>Pseudomonadati</taxon>
        <taxon>Bacteroidota</taxon>
        <taxon>Bacteroidia</taxon>
        <taxon>Bacteroidales</taxon>
        <taxon>Barnesiellaceae</taxon>
        <taxon>Barnesiella</taxon>
    </lineage>
</organism>
<dbReference type="AlphaFoldDB" id="A0A921SUG4"/>
<proteinExistence type="predicted"/>
<dbReference type="GeneID" id="90529029"/>
<comment type="caution">
    <text evidence="2">The sequence shown here is derived from an EMBL/GenBank/DDBJ whole genome shotgun (WGS) entry which is preliminary data.</text>
</comment>
<name>A0A921SUG4_9BACT</name>
<dbReference type="InterPro" id="IPR032265">
    <property type="entry name" value="DUF4831"/>
</dbReference>
<dbReference type="Pfam" id="PF16115">
    <property type="entry name" value="DUF4831"/>
    <property type="match status" value="1"/>
</dbReference>
<keyword evidence="1" id="KW-0732">Signal</keyword>
<dbReference type="EMBL" id="DYUD01000014">
    <property type="protein sequence ID" value="HJG88671.1"/>
    <property type="molecule type" value="Genomic_DNA"/>
</dbReference>
<sequence>MKYAFLSLCLLLTTSAGFAQETKRLTADKHNEYGLVFSLPQTHLDLEVVATKTTRKAGPYYQYAEKYLGIPGAITQDSEEWSLTSVKVNPYGVPDPDEEYLMQFKAGSNGYIVLDENGLLLSINTEPAVDSIAPTAPKVKTKSPLDNNDYAKVYSEELLMSASTAKMAEVAAKQLYRIRESRLNLVTGEVDELPADGESFKLVIQQLDEQEAALTALFMGTTQTETVVKHIDYLPIAESTNEVVFRISDLYGVVSADNLSGAPIYLTLKITEEGQLPVDNKGNVKKMPKNAVPYAIPGKAEVTLTDGKKTLFKGEVPVAQFGVIFGLDPSLFTDKKAPSCVTFYPQTGAIRQLGK</sequence>
<feature type="signal peptide" evidence="1">
    <location>
        <begin position="1"/>
        <end position="19"/>
    </location>
</feature>
<gene>
    <name evidence="2" type="ORF">K8U91_04230</name>
</gene>
<feature type="chain" id="PRO_5038100604" evidence="1">
    <location>
        <begin position="20"/>
        <end position="355"/>
    </location>
</feature>
<reference evidence="2" key="2">
    <citation type="submission" date="2021-09" db="EMBL/GenBank/DDBJ databases">
        <authorList>
            <person name="Gilroy R."/>
        </authorList>
    </citation>
    <scope>NUCLEOTIDE SEQUENCE</scope>
    <source>
        <strain evidence="2">CHK121-7720</strain>
    </source>
</reference>
<dbReference type="RefSeq" id="WP_025278396.1">
    <property type="nucleotide sequence ID" value="NZ_CASDXW010000006.1"/>
</dbReference>
<protein>
    <submittedName>
        <fullName evidence="2">DUF4831 family protein</fullName>
    </submittedName>
</protein>
<accession>A0A921SUG4</accession>
<dbReference type="Proteomes" id="UP000757103">
    <property type="component" value="Unassembled WGS sequence"/>
</dbReference>
<evidence type="ECO:0000313" key="2">
    <source>
        <dbReference type="EMBL" id="HJG88671.1"/>
    </source>
</evidence>
<evidence type="ECO:0000313" key="3">
    <source>
        <dbReference type="Proteomes" id="UP000757103"/>
    </source>
</evidence>
<reference evidence="2" key="1">
    <citation type="journal article" date="2021" name="PeerJ">
        <title>Extensive microbial diversity within the chicken gut microbiome revealed by metagenomics and culture.</title>
        <authorList>
            <person name="Gilroy R."/>
            <person name="Ravi A."/>
            <person name="Getino M."/>
            <person name="Pursley I."/>
            <person name="Horton D.L."/>
            <person name="Alikhan N.F."/>
            <person name="Baker D."/>
            <person name="Gharbi K."/>
            <person name="Hall N."/>
            <person name="Watson M."/>
            <person name="Adriaenssens E.M."/>
            <person name="Foster-Nyarko E."/>
            <person name="Jarju S."/>
            <person name="Secka A."/>
            <person name="Antonio M."/>
            <person name="Oren A."/>
            <person name="Chaudhuri R.R."/>
            <person name="La Ragione R."/>
            <person name="Hildebrand F."/>
            <person name="Pallen M.J."/>
        </authorList>
    </citation>
    <scope>NUCLEOTIDE SEQUENCE</scope>
    <source>
        <strain evidence="2">CHK121-7720</strain>
    </source>
</reference>
<evidence type="ECO:0000256" key="1">
    <source>
        <dbReference type="SAM" id="SignalP"/>
    </source>
</evidence>